<gene>
    <name evidence="1" type="ORF">MSG28_001855</name>
</gene>
<dbReference type="EMBL" id="CM046102">
    <property type="protein sequence ID" value="KAI8440646.1"/>
    <property type="molecule type" value="Genomic_DNA"/>
</dbReference>
<organism evidence="1 2">
    <name type="scientific">Choristoneura fumiferana</name>
    <name type="common">Spruce budworm moth</name>
    <name type="synonym">Archips fumiferana</name>
    <dbReference type="NCBI Taxonomy" id="7141"/>
    <lineage>
        <taxon>Eukaryota</taxon>
        <taxon>Metazoa</taxon>
        <taxon>Ecdysozoa</taxon>
        <taxon>Arthropoda</taxon>
        <taxon>Hexapoda</taxon>
        <taxon>Insecta</taxon>
        <taxon>Pterygota</taxon>
        <taxon>Neoptera</taxon>
        <taxon>Endopterygota</taxon>
        <taxon>Lepidoptera</taxon>
        <taxon>Glossata</taxon>
        <taxon>Ditrysia</taxon>
        <taxon>Tortricoidea</taxon>
        <taxon>Tortricidae</taxon>
        <taxon>Tortricinae</taxon>
        <taxon>Choristoneura</taxon>
    </lineage>
</organism>
<accession>A0ACC0KWT5</accession>
<proteinExistence type="predicted"/>
<dbReference type="Proteomes" id="UP001064048">
    <property type="component" value="Chromosome 2"/>
</dbReference>
<reference evidence="1 2" key="1">
    <citation type="journal article" date="2022" name="Genome Biol. Evol.">
        <title>The Spruce Budworm Genome: Reconstructing the Evolutionary History of Antifreeze Proteins.</title>
        <authorList>
            <person name="Beliveau C."/>
            <person name="Gagne P."/>
            <person name="Picq S."/>
            <person name="Vernygora O."/>
            <person name="Keeling C.I."/>
            <person name="Pinkney K."/>
            <person name="Doucet D."/>
            <person name="Wen F."/>
            <person name="Johnston J.S."/>
            <person name="Maaroufi H."/>
            <person name="Boyle B."/>
            <person name="Laroche J."/>
            <person name="Dewar K."/>
            <person name="Juretic N."/>
            <person name="Blackburn G."/>
            <person name="Nisole A."/>
            <person name="Brunet B."/>
            <person name="Brandao M."/>
            <person name="Lumley L."/>
            <person name="Duan J."/>
            <person name="Quan G."/>
            <person name="Lucarotti C.J."/>
            <person name="Roe A.D."/>
            <person name="Sperling F.A.H."/>
            <person name="Levesque R.C."/>
            <person name="Cusson M."/>
        </authorList>
    </citation>
    <scope>NUCLEOTIDE SEQUENCE [LARGE SCALE GENOMIC DNA]</scope>
    <source>
        <strain evidence="1">Glfc:IPQL:Cfum</strain>
    </source>
</reference>
<protein>
    <submittedName>
        <fullName evidence="1">Uncharacterized protein</fullName>
    </submittedName>
</protein>
<evidence type="ECO:0000313" key="1">
    <source>
        <dbReference type="EMBL" id="KAI8440646.1"/>
    </source>
</evidence>
<name>A0ACC0KWT5_CHOFU</name>
<evidence type="ECO:0000313" key="2">
    <source>
        <dbReference type="Proteomes" id="UP001064048"/>
    </source>
</evidence>
<comment type="caution">
    <text evidence="1">The sequence shown here is derived from an EMBL/GenBank/DDBJ whole genome shotgun (WGS) entry which is preliminary data.</text>
</comment>
<keyword evidence="2" id="KW-1185">Reference proteome</keyword>
<sequence length="830" mass="92770">MVEKQLGLPIKVLRSDNGGEYCNAKFEQYLKDEGIIHQTSVVYCAQQNAVSERLNRTLVEKARCMLQEAGLSKRYWGEAIMTAIYIKNRCPTSALAGLTPEEKWTGSKPDLSHLHVFGCIAYSLVPEQRRRKFDAKSKMYIFVGYSETSKGFRLMNPSNPRQVLVSRNVAFIENKYFKNVRDVNHFNLNDSHNLVFYESICDNDISDINSRLNNINNVGSSECAKLDSSLSVEPNLSGGCVLDSSLSIEQNLSSNCELNSSSGNELNSNSSSHTLEPNSSPLGQGSPNLIKETTNNDLSVISDSGEDYCTGSENEAGSAWSPQSAGSHHVCVTSPAGSLEKEDASLGTSAVDARPVRSSRGKLPQRYDDFDVDFSLAAQNFLLEEPLTFEEAMSSQNAQQWQTAMQSEYDSLISNKVWQLVDRPPRENVVKCKWVYKIKYNAAGELDKFKARLVARGFTQVPVVRHSTMRILFSLANEMNLDISHVDVTTAFLNGELTETIYMEQPPAYTDADWANDPVDRRSYTGFVIKLGNNVINWESRKQRCVALSSTEAEYLAIGDVCSRNVTVVLQATEATFGVLQTAPIFAAFNLVALPVIPRVFRATLDTSENEPIDTIQLPQQSSLPYPTFPAEYLRHPHPVRAKRFFDFRCLHFRDNKDMYKQNLSHSEAKLFKIQPVLDHLNSVFHGKDVGDQSIISNKAAALGIKTYEICESQTGYLCGLWFTHVMSISWYGEINNRVAMISTYHGNATAEIKGIPNQLCARLQLHDGGVDKKDQMLAAFPIERKRTKVWYKKLFRRLLNVSVLNAYVISARGAVRAMVSEANSQNQGG</sequence>